<accession>A0A6C0LIR8</accession>
<evidence type="ECO:0000313" key="1">
    <source>
        <dbReference type="EMBL" id="QHU29444.1"/>
    </source>
</evidence>
<dbReference type="EMBL" id="MN740489">
    <property type="protein sequence ID" value="QHU29444.1"/>
    <property type="molecule type" value="Genomic_DNA"/>
</dbReference>
<proteinExistence type="predicted"/>
<name>A0A6C0LIR8_9ZZZZ</name>
<reference evidence="1" key="1">
    <citation type="journal article" date="2020" name="Nature">
        <title>Giant virus diversity and host interactions through global metagenomics.</title>
        <authorList>
            <person name="Schulz F."/>
            <person name="Roux S."/>
            <person name="Paez-Espino D."/>
            <person name="Jungbluth S."/>
            <person name="Walsh D.A."/>
            <person name="Denef V.J."/>
            <person name="McMahon K.D."/>
            <person name="Konstantinidis K.T."/>
            <person name="Eloe-Fadrosh E.A."/>
            <person name="Kyrpides N.C."/>
            <person name="Woyke T."/>
        </authorList>
    </citation>
    <scope>NUCLEOTIDE SEQUENCE</scope>
    <source>
        <strain evidence="1">GVMAG-M-3300027804-48</strain>
    </source>
</reference>
<sequence length="362" mass="42779">MIIINGKIKIYQMIAITSFNLNREKRFAFYAIKMIGINENGIIYGGMVRDEIIATHFKSKFDEYYADGPDIKYAKFWDTSYHPESSKRTLVPNDMDIYFSNNTSAEEFITKLTRYVNDYNGHIYITDCVLYCLERHYKHKKITIYLRVGKSICCVGYRLKLEIDLIINTDERNTMEPPFNNGDFSCNLFVMSKIAHNKYEIRLSRNTGTKLDTISYVDKSKFHSKILSDLIEEKTEFIRNIQSPATEYWNGMRIIKMLQHPHIKITNLLFVDIKRTNDIEDCICDICQVSIKDEEKPSNELIKILTNKHAPNIMHKACFKDYLQTEVRKKYLNMDTNEIECKCTRRNLFNFRESHKYSSLYM</sequence>
<protein>
    <submittedName>
        <fullName evidence="1">Uncharacterized protein</fullName>
    </submittedName>
</protein>
<organism evidence="1">
    <name type="scientific">viral metagenome</name>
    <dbReference type="NCBI Taxonomy" id="1070528"/>
    <lineage>
        <taxon>unclassified sequences</taxon>
        <taxon>metagenomes</taxon>
        <taxon>organismal metagenomes</taxon>
    </lineage>
</organism>
<dbReference type="AlphaFoldDB" id="A0A6C0LIR8"/>